<evidence type="ECO:0000256" key="11">
    <source>
        <dbReference type="ARBA" id="ARBA00022840"/>
    </source>
</evidence>
<dbReference type="GO" id="GO:0000781">
    <property type="term" value="C:chromosome, telomeric region"/>
    <property type="evidence" value="ECO:0007669"/>
    <property type="project" value="UniProtKB-SubCell"/>
</dbReference>
<dbReference type="GO" id="GO:0006310">
    <property type="term" value="P:DNA recombination"/>
    <property type="evidence" value="ECO:0007669"/>
    <property type="project" value="UniProtKB-KW"/>
</dbReference>
<dbReference type="STRING" id="2163413.A0A4P6XW72"/>
<protein>
    <recommendedName>
        <fullName evidence="5">ATP-dependent DNA helicase II subunit 1</fullName>
        <ecNumber evidence="4">3.6.4.12</ecNumber>
    </recommendedName>
    <alternativeName>
        <fullName evidence="17">ATP-dependent DNA helicase II subunit Ku70</fullName>
    </alternativeName>
</protein>
<evidence type="ECO:0000256" key="12">
    <source>
        <dbReference type="ARBA" id="ARBA00022895"/>
    </source>
</evidence>
<dbReference type="SMART" id="SM00559">
    <property type="entry name" value="Ku78"/>
    <property type="match status" value="1"/>
</dbReference>
<evidence type="ECO:0000256" key="15">
    <source>
        <dbReference type="ARBA" id="ARBA00023204"/>
    </source>
</evidence>
<evidence type="ECO:0000256" key="13">
    <source>
        <dbReference type="ARBA" id="ARBA00023125"/>
    </source>
</evidence>
<evidence type="ECO:0000256" key="10">
    <source>
        <dbReference type="ARBA" id="ARBA00022806"/>
    </source>
</evidence>
<dbReference type="InterPro" id="IPR006165">
    <property type="entry name" value="Ku70"/>
</dbReference>
<dbReference type="EMBL" id="CP034461">
    <property type="protein sequence ID" value="QBM90836.1"/>
    <property type="molecule type" value="Genomic_DNA"/>
</dbReference>
<dbReference type="InterPro" id="IPR036465">
    <property type="entry name" value="vWFA_dom_sf"/>
</dbReference>
<keyword evidence="20" id="KW-1185">Reference proteome</keyword>
<dbReference type="SUPFAM" id="SSF53300">
    <property type="entry name" value="vWA-like"/>
    <property type="match status" value="1"/>
</dbReference>
<evidence type="ECO:0000256" key="8">
    <source>
        <dbReference type="ARBA" id="ARBA00022763"/>
    </source>
</evidence>
<dbReference type="PANTHER" id="PTHR12604">
    <property type="entry name" value="KU AUTOANTIGEN DNA HELICASE"/>
    <property type="match status" value="1"/>
</dbReference>
<dbReference type="PANTHER" id="PTHR12604:SF2">
    <property type="entry name" value="X-RAY REPAIR CROSS-COMPLEMENTING PROTEIN 6"/>
    <property type="match status" value="1"/>
</dbReference>
<dbReference type="GO" id="GO:0006303">
    <property type="term" value="P:double-strand break repair via nonhomologous end joining"/>
    <property type="evidence" value="ECO:0007669"/>
    <property type="project" value="InterPro"/>
</dbReference>
<evidence type="ECO:0000256" key="2">
    <source>
        <dbReference type="ARBA" id="ARBA00004574"/>
    </source>
</evidence>
<keyword evidence="15" id="KW-0234">DNA repair</keyword>
<keyword evidence="9" id="KW-0378">Hydrolase</keyword>
<evidence type="ECO:0000256" key="17">
    <source>
        <dbReference type="ARBA" id="ARBA00031811"/>
    </source>
</evidence>
<evidence type="ECO:0000256" key="1">
    <source>
        <dbReference type="ARBA" id="ARBA00004123"/>
    </source>
</evidence>
<dbReference type="PIRSF" id="PIRSF003033">
    <property type="entry name" value="Ku70"/>
    <property type="match status" value="1"/>
</dbReference>
<dbReference type="InterPro" id="IPR006164">
    <property type="entry name" value="DNA_bd_Ku70/Ku80"/>
</dbReference>
<accession>A0A4P6XW72</accession>
<keyword evidence="10 19" id="KW-0347">Helicase</keyword>
<dbReference type="SUPFAM" id="SSF100939">
    <property type="entry name" value="SPOC domain-like"/>
    <property type="match status" value="1"/>
</dbReference>
<dbReference type="Pfam" id="PF03730">
    <property type="entry name" value="Ku_C"/>
    <property type="match status" value="1"/>
</dbReference>
<dbReference type="InterPro" id="IPR016194">
    <property type="entry name" value="SPOC-like_C_dom_sf"/>
</dbReference>
<evidence type="ECO:0000256" key="14">
    <source>
        <dbReference type="ARBA" id="ARBA00023172"/>
    </source>
</evidence>
<keyword evidence="12" id="KW-0779">Telomere</keyword>
<keyword evidence="13" id="KW-0238">DNA-binding</keyword>
<evidence type="ECO:0000256" key="16">
    <source>
        <dbReference type="ARBA" id="ARBA00023242"/>
    </source>
</evidence>
<dbReference type="Pfam" id="PF03731">
    <property type="entry name" value="Ku_N"/>
    <property type="match status" value="1"/>
</dbReference>
<dbReference type="InterPro" id="IPR005161">
    <property type="entry name" value="Ku_N"/>
</dbReference>
<dbReference type="GO" id="GO:0043564">
    <property type="term" value="C:Ku70:Ku80 complex"/>
    <property type="evidence" value="ECO:0007669"/>
    <property type="project" value="InterPro"/>
</dbReference>
<dbReference type="GO" id="GO:0003690">
    <property type="term" value="F:double-stranded DNA binding"/>
    <property type="evidence" value="ECO:0007669"/>
    <property type="project" value="TreeGrafter"/>
</dbReference>
<keyword evidence="14" id="KW-0233">DNA recombination</keyword>
<dbReference type="GO" id="GO:0016787">
    <property type="term" value="F:hydrolase activity"/>
    <property type="evidence" value="ECO:0007669"/>
    <property type="project" value="UniProtKB-KW"/>
</dbReference>
<comment type="subcellular location">
    <subcellularLocation>
        <location evidence="2">Chromosome</location>
        <location evidence="2">Telomere</location>
    </subcellularLocation>
    <subcellularLocation>
        <location evidence="1">Nucleus</location>
    </subcellularLocation>
</comment>
<dbReference type="Gene3D" id="3.40.50.410">
    <property type="entry name" value="von Willebrand factor, type A domain"/>
    <property type="match status" value="1"/>
</dbReference>
<comment type="similarity">
    <text evidence="3">Belongs to the ku70 family.</text>
</comment>
<evidence type="ECO:0000256" key="3">
    <source>
        <dbReference type="ARBA" id="ARBA00005240"/>
    </source>
</evidence>
<dbReference type="Gene3D" id="1.10.1600.10">
    <property type="match status" value="1"/>
</dbReference>
<evidence type="ECO:0000313" key="20">
    <source>
        <dbReference type="Proteomes" id="UP000292447"/>
    </source>
</evidence>
<dbReference type="Pfam" id="PF02735">
    <property type="entry name" value="Ku"/>
    <property type="match status" value="1"/>
</dbReference>
<evidence type="ECO:0000313" key="19">
    <source>
        <dbReference type="EMBL" id="QBM90836.1"/>
    </source>
</evidence>
<keyword evidence="7" id="KW-0547">Nucleotide-binding</keyword>
<dbReference type="InterPro" id="IPR005160">
    <property type="entry name" value="Ku_C"/>
</dbReference>
<dbReference type="GO" id="GO:0042162">
    <property type="term" value="F:telomeric DNA binding"/>
    <property type="evidence" value="ECO:0007669"/>
    <property type="project" value="InterPro"/>
</dbReference>
<reference evidence="20" key="1">
    <citation type="submission" date="2019-03" db="EMBL/GenBank/DDBJ databases">
        <title>Snf2 controls pulcherriminic acid biosynthesis and connects pigmentation and antifungal activity of the yeast Metschnikowia pulcherrima.</title>
        <authorList>
            <person name="Gore-Lloyd D."/>
            <person name="Sumann I."/>
            <person name="Brachmann A.O."/>
            <person name="Schneeberger K."/>
            <person name="Ortiz-Merino R.A."/>
            <person name="Moreno-Beltran M."/>
            <person name="Schlaefli M."/>
            <person name="Kirner P."/>
            <person name="Santos Kron A."/>
            <person name="Wolfe K.H."/>
            <person name="Piel J."/>
            <person name="Ahrens C.H."/>
            <person name="Henk D."/>
            <person name="Freimoser F.M."/>
        </authorList>
    </citation>
    <scope>NUCLEOTIDE SEQUENCE [LARGE SCALE GENOMIC DNA]</scope>
    <source>
        <strain evidence="20">APC 1.2</strain>
    </source>
</reference>
<dbReference type="GO" id="GO:0000723">
    <property type="term" value="P:telomere maintenance"/>
    <property type="evidence" value="ECO:0007669"/>
    <property type="project" value="InterPro"/>
</dbReference>
<evidence type="ECO:0000256" key="7">
    <source>
        <dbReference type="ARBA" id="ARBA00022741"/>
    </source>
</evidence>
<keyword evidence="6" id="KW-0158">Chromosome</keyword>
<keyword evidence="8" id="KW-0227">DNA damage</keyword>
<dbReference type="Proteomes" id="UP000292447">
    <property type="component" value="Chromosome VI"/>
</dbReference>
<dbReference type="EC" id="3.6.4.12" evidence="4"/>
<evidence type="ECO:0000256" key="5">
    <source>
        <dbReference type="ARBA" id="ARBA00021796"/>
    </source>
</evidence>
<organism evidence="19 20">
    <name type="scientific">Metschnikowia aff. pulcherrima</name>
    <dbReference type="NCBI Taxonomy" id="2163413"/>
    <lineage>
        <taxon>Eukaryota</taxon>
        <taxon>Fungi</taxon>
        <taxon>Dikarya</taxon>
        <taxon>Ascomycota</taxon>
        <taxon>Saccharomycotina</taxon>
        <taxon>Pichiomycetes</taxon>
        <taxon>Metschnikowiaceae</taxon>
        <taxon>Metschnikowia</taxon>
    </lineage>
</organism>
<dbReference type="GO" id="GO:0003678">
    <property type="term" value="F:DNA helicase activity"/>
    <property type="evidence" value="ECO:0007669"/>
    <property type="project" value="UniProtKB-EC"/>
</dbReference>
<evidence type="ECO:0000256" key="4">
    <source>
        <dbReference type="ARBA" id="ARBA00012551"/>
    </source>
</evidence>
<evidence type="ECO:0000256" key="6">
    <source>
        <dbReference type="ARBA" id="ARBA00022454"/>
    </source>
</evidence>
<feature type="domain" description="Ku" evidence="18">
    <location>
        <begin position="374"/>
        <end position="527"/>
    </location>
</feature>
<keyword evidence="11" id="KW-0067">ATP-binding</keyword>
<dbReference type="Gene3D" id="2.40.290.10">
    <property type="match status" value="1"/>
</dbReference>
<keyword evidence="16" id="KW-0539">Nucleus</keyword>
<dbReference type="GO" id="GO:0003684">
    <property type="term" value="F:damaged DNA binding"/>
    <property type="evidence" value="ECO:0007669"/>
    <property type="project" value="InterPro"/>
</dbReference>
<evidence type="ECO:0000259" key="18">
    <source>
        <dbReference type="SMART" id="SM00559"/>
    </source>
</evidence>
<gene>
    <name evidence="19" type="primary">MPUL0F04240</name>
    <name evidence="19" type="ORF">METSCH_F04240</name>
</gene>
<dbReference type="GO" id="GO:0005524">
    <property type="term" value="F:ATP binding"/>
    <property type="evidence" value="ECO:0007669"/>
    <property type="project" value="UniProtKB-KW"/>
</dbReference>
<sequence>MDVVEEPYKQYEIREGIVFLLELSEAIYTPIKQLDGQSQIGEILNCINDLLSEMVMTFPNNGVGIYLYNCENTGLKYAKNSGLNKIFSLNDLNSLNMKLLINMLQDDFDESRPLKSRFPPAKTVQDNLHTVLKTVLREFQRKPQYNRKKLFWFTNNDKPYINDKLKDSLRTMVSDFEDNYIHVSPLFLDTFTDELQERAKPFDASLYHNIFLNTNYLRSANTGDDDDFTVSSKKADVLWLNTTVSSQIRDSIFRLKEVKRVQFSCNLILSDGPGIGGKLGCSVKGYTLYNHEQIRQFKKVSTESGEIKISHNDTKQVKSGTSEEIKVGDSEEKIVVYKGVPVKDASVMQNGVPNENVLLLNPEVSDYIKSYAFDHVPSAYDDQKTNDMGDEVVAEDGDANAQIEFSNAPYLKLLCFRNVKKFQPYFNMKPPIFVAADLNDGLGGSNEGGYANSFTTFKTLFQSCVRLKKYAILFGCPKKNSKPDLYALYPTNLTKIGASKTPDGFLLFNLPWLSEIRSLPDHVLTDEKLVSKHESIEPQQLVDLYGALVDKFEPWASYEPSKLSNPTLHYFYKTIKHEALQLDIETEDPSLKANDWSVRRLLEMREKIEADSEIQEILRVLTKILREVELKGALKRAAEQNNVSAKKPRAAPISEAAVITMWQNNTWDNVRVDQLREFMGRYDAIKRATKKADMIANITEYLESRKRE</sequence>
<dbReference type="AlphaFoldDB" id="A0A4P6XW72"/>
<proteinExistence type="inferred from homology"/>
<name>A0A4P6XW72_9ASCO</name>
<evidence type="ECO:0000256" key="9">
    <source>
        <dbReference type="ARBA" id="ARBA00022801"/>
    </source>
</evidence>